<name>A0A0D9XEU6_9ORYZ</name>
<reference evidence="2" key="3">
    <citation type="submission" date="2015-04" db="UniProtKB">
        <authorList>
            <consortium name="EnsemblPlants"/>
        </authorList>
    </citation>
    <scope>IDENTIFICATION</scope>
</reference>
<evidence type="ECO:0000256" key="1">
    <source>
        <dbReference type="PROSITE-ProRule" id="PRU00221"/>
    </source>
</evidence>
<dbReference type="AlphaFoldDB" id="A0A0D9XEU6"/>
<dbReference type="SMART" id="SM00320">
    <property type="entry name" value="WD40"/>
    <property type="match status" value="4"/>
</dbReference>
<dbReference type="PANTHER" id="PTHR18763">
    <property type="entry name" value="WD-REPEAT PROTEIN 18"/>
    <property type="match status" value="1"/>
</dbReference>
<dbReference type="PROSITE" id="PS50082">
    <property type="entry name" value="WD_REPEATS_2"/>
    <property type="match status" value="1"/>
</dbReference>
<dbReference type="GO" id="GO:0006364">
    <property type="term" value="P:rRNA processing"/>
    <property type="evidence" value="ECO:0007669"/>
    <property type="project" value="TreeGrafter"/>
</dbReference>
<dbReference type="EnsemblPlants" id="LPERR09G10190.1">
    <property type="protein sequence ID" value="LPERR09G10190.1"/>
    <property type="gene ID" value="LPERR09G10190"/>
</dbReference>
<accession>A0A0D9XEU6</accession>
<evidence type="ECO:0000313" key="2">
    <source>
        <dbReference type="EnsemblPlants" id="LPERR09G10190.1"/>
    </source>
</evidence>
<dbReference type="GO" id="GO:0006261">
    <property type="term" value="P:DNA-templated DNA replication"/>
    <property type="evidence" value="ECO:0007669"/>
    <property type="project" value="TreeGrafter"/>
</dbReference>
<dbReference type="Proteomes" id="UP000032180">
    <property type="component" value="Chromosome 9"/>
</dbReference>
<dbReference type="GO" id="GO:0005656">
    <property type="term" value="C:nuclear pre-replicative complex"/>
    <property type="evidence" value="ECO:0007669"/>
    <property type="project" value="TreeGrafter"/>
</dbReference>
<dbReference type="Gramene" id="LPERR09G10190.1">
    <property type="protein sequence ID" value="LPERR09G10190.1"/>
    <property type="gene ID" value="LPERR09G10190"/>
</dbReference>
<reference evidence="2 3" key="1">
    <citation type="submission" date="2012-08" db="EMBL/GenBank/DDBJ databases">
        <title>Oryza genome evolution.</title>
        <authorList>
            <person name="Wing R.A."/>
        </authorList>
    </citation>
    <scope>NUCLEOTIDE SEQUENCE</scope>
</reference>
<protein>
    <submittedName>
        <fullName evidence="2">Uncharacterized protein</fullName>
    </submittedName>
</protein>
<dbReference type="InterPro" id="IPR015943">
    <property type="entry name" value="WD40/YVTN_repeat-like_dom_sf"/>
</dbReference>
<sequence length="415" mass="42423">MASSSHQLAGGEIILAASHGRPITAYDALSGHAVAEFPSPAAAAINTSRHGLAAAPPFVAASHVCPATGAGSVLLLHWRSRAPPRQLQLPEPVAPLVAAPLGSHLLAGGISGRVHAVSLPSGHVSRSFPAHVSGAPVSCLVLNDDCSLLVSGGYDGEVAVFALATVLDADADEITSSSDLAIYRIPAHAAPVSCVACGGAVVATASMDGTCKLWSLNGGAHLRTIHLPCTLFSIAVDRGAARVFAGGADGRVHVASSSTSARHVRYTWHASATGAAIVGVGMANGGRNLIACTEDGEASVWDIATAGGGVAIAAGAFRIGGVVTDVAVIKKSDVACDGHVVRAPDVGVGFRVWDGEELRKADEVVRNRMEERLKESEVEKRKSVELIEMAVGGYKRCLRLMVRELSSGSGSASRQ</sequence>
<dbReference type="PANTHER" id="PTHR18763:SF3">
    <property type="entry name" value="OS09G0477800 PROTEIN"/>
    <property type="match status" value="1"/>
</dbReference>
<dbReference type="STRING" id="77586.A0A0D9XEU6"/>
<dbReference type="SUPFAM" id="SSF50998">
    <property type="entry name" value="Quinoprotein alcohol dehydrogenase-like"/>
    <property type="match status" value="1"/>
</dbReference>
<proteinExistence type="predicted"/>
<dbReference type="eggNOG" id="KOG0646">
    <property type="taxonomic scope" value="Eukaryota"/>
</dbReference>
<dbReference type="Gene3D" id="2.130.10.10">
    <property type="entry name" value="YVTN repeat-like/Quinoprotein amine dehydrogenase"/>
    <property type="match status" value="2"/>
</dbReference>
<dbReference type="InterPro" id="IPR045227">
    <property type="entry name" value="WDR18/Ipi3/RID3"/>
</dbReference>
<dbReference type="HOGENOM" id="CLU_621700_0_0_1"/>
<keyword evidence="3" id="KW-1185">Reference proteome</keyword>
<keyword evidence="1" id="KW-0853">WD repeat</keyword>
<feature type="repeat" description="WD" evidence="1">
    <location>
        <begin position="185"/>
        <end position="224"/>
    </location>
</feature>
<dbReference type="InterPro" id="IPR001680">
    <property type="entry name" value="WD40_rpt"/>
</dbReference>
<dbReference type="InterPro" id="IPR011047">
    <property type="entry name" value="Quinoprotein_ADH-like_sf"/>
</dbReference>
<evidence type="ECO:0000313" key="3">
    <source>
        <dbReference type="Proteomes" id="UP000032180"/>
    </source>
</evidence>
<organism evidence="2 3">
    <name type="scientific">Leersia perrieri</name>
    <dbReference type="NCBI Taxonomy" id="77586"/>
    <lineage>
        <taxon>Eukaryota</taxon>
        <taxon>Viridiplantae</taxon>
        <taxon>Streptophyta</taxon>
        <taxon>Embryophyta</taxon>
        <taxon>Tracheophyta</taxon>
        <taxon>Spermatophyta</taxon>
        <taxon>Magnoliopsida</taxon>
        <taxon>Liliopsida</taxon>
        <taxon>Poales</taxon>
        <taxon>Poaceae</taxon>
        <taxon>BOP clade</taxon>
        <taxon>Oryzoideae</taxon>
        <taxon>Oryzeae</taxon>
        <taxon>Oryzinae</taxon>
        <taxon>Leersia</taxon>
    </lineage>
</organism>
<dbReference type="GO" id="GO:0120330">
    <property type="term" value="C:rixosome complex"/>
    <property type="evidence" value="ECO:0007669"/>
    <property type="project" value="TreeGrafter"/>
</dbReference>
<dbReference type="Pfam" id="PF00400">
    <property type="entry name" value="WD40"/>
    <property type="match status" value="2"/>
</dbReference>
<reference evidence="3" key="2">
    <citation type="submission" date="2013-12" db="EMBL/GenBank/DDBJ databases">
        <authorList>
            <person name="Yu Y."/>
            <person name="Lee S."/>
            <person name="de Baynast K."/>
            <person name="Wissotski M."/>
            <person name="Liu L."/>
            <person name="Talag J."/>
            <person name="Goicoechea J."/>
            <person name="Angelova A."/>
            <person name="Jetty R."/>
            <person name="Kudrna D."/>
            <person name="Golser W."/>
            <person name="Rivera L."/>
            <person name="Zhang J."/>
            <person name="Wing R."/>
        </authorList>
    </citation>
    <scope>NUCLEOTIDE SEQUENCE</scope>
</reference>